<dbReference type="InterPro" id="IPR036291">
    <property type="entry name" value="NAD(P)-bd_dom_sf"/>
</dbReference>
<proteinExistence type="predicted"/>
<evidence type="ECO:0000313" key="3">
    <source>
        <dbReference type="Proteomes" id="UP000032067"/>
    </source>
</evidence>
<comment type="caution">
    <text evidence="2">The sequence shown here is derived from an EMBL/GenBank/DDBJ whole genome shotgun (WGS) entry which is preliminary data.</text>
</comment>
<dbReference type="SUPFAM" id="SSF51735">
    <property type="entry name" value="NAD(P)-binding Rossmann-fold domains"/>
    <property type="match status" value="1"/>
</dbReference>
<dbReference type="OrthoDB" id="4420885at2"/>
<dbReference type="Pfam" id="PF03435">
    <property type="entry name" value="Sacchrp_dh_NADP"/>
    <property type="match status" value="1"/>
</dbReference>
<organism evidence="2 3">
    <name type="scientific">Variovorax paradoxus</name>
    <dbReference type="NCBI Taxonomy" id="34073"/>
    <lineage>
        <taxon>Bacteria</taxon>
        <taxon>Pseudomonadati</taxon>
        <taxon>Pseudomonadota</taxon>
        <taxon>Betaproteobacteria</taxon>
        <taxon>Burkholderiales</taxon>
        <taxon>Comamonadaceae</taxon>
        <taxon>Variovorax</taxon>
    </lineage>
</organism>
<protein>
    <submittedName>
        <fullName evidence="2">Saccharopine dehydrogenase</fullName>
    </submittedName>
</protein>
<dbReference type="InterPro" id="IPR005097">
    <property type="entry name" value="Sacchrp_dh_NADP-bd"/>
</dbReference>
<dbReference type="RefSeq" id="WP_042578952.1">
    <property type="nucleotide sequence ID" value="NZ_JXQQ01000026.1"/>
</dbReference>
<evidence type="ECO:0000259" key="1">
    <source>
        <dbReference type="Pfam" id="PF03435"/>
    </source>
</evidence>
<dbReference type="Proteomes" id="UP000032067">
    <property type="component" value="Unassembled WGS sequence"/>
</dbReference>
<dbReference type="PANTHER" id="PTHR43781:SF1">
    <property type="entry name" value="SACCHAROPINE DEHYDROGENASE"/>
    <property type="match status" value="1"/>
</dbReference>
<name>A0A0D0LTZ6_VARPD</name>
<reference evidence="2 3" key="1">
    <citation type="submission" date="2014-12" db="EMBL/GenBank/DDBJ databases">
        <title>16Stimator: statistical estimation of ribosomal gene copy numbers from draft genome assemblies.</title>
        <authorList>
            <person name="Perisin M.A."/>
            <person name="Vetter M."/>
            <person name="Gilbert J.A."/>
            <person name="Bergelson J."/>
        </authorList>
    </citation>
    <scope>NUCLEOTIDE SEQUENCE [LARGE SCALE GENOMIC DNA]</scope>
    <source>
        <strain evidence="2 3">MEDvA23</strain>
    </source>
</reference>
<gene>
    <name evidence="2" type="ORF">RT97_11710</name>
</gene>
<dbReference type="AlphaFoldDB" id="A0A0D0LTZ6"/>
<evidence type="ECO:0000313" key="2">
    <source>
        <dbReference type="EMBL" id="KIQ32713.1"/>
    </source>
</evidence>
<dbReference type="Gene3D" id="3.40.50.720">
    <property type="entry name" value="NAD(P)-binding Rossmann-like Domain"/>
    <property type="match status" value="1"/>
</dbReference>
<dbReference type="EMBL" id="JXQQ01000026">
    <property type="protein sequence ID" value="KIQ32713.1"/>
    <property type="molecule type" value="Genomic_DNA"/>
</dbReference>
<feature type="domain" description="Saccharopine dehydrogenase NADP binding" evidence="1">
    <location>
        <begin position="7"/>
        <end position="127"/>
    </location>
</feature>
<sequence length="343" mass="36201">MASNQSVVVYGAYGHTGRFVVSELHRRGWTPVLSGRDARKLDALATEYPGLEARPASVDEPAALDRALKGAAAVINCAGPFASTAGPVIEAALRARIPYLDVAAEVEANIDTFALYADRTREAGVVVVHAMAFYGGLGDLLATAAMGDWTSADDISIAYGLDSWLPTAGTLAAGQVSRQRRDGRRVVFANGKIVHATGAAPVVEWEFPAPVGRQQAVSEFTMADTVTIARHIDVPEIRSYMTLAAVKDLVDPNPKAPTSSDESGRSSQTFVVEVIARKGGEERRAIASGRDIYAVSAPLVVEALARLVGGEVKTAGVLTAGEAFDARDFLASLVPGHLSFEIR</sequence>
<accession>A0A0D0LTZ6</accession>
<dbReference type="PANTHER" id="PTHR43781">
    <property type="entry name" value="SACCHAROPINE DEHYDROGENASE"/>
    <property type="match status" value="1"/>
</dbReference>